<evidence type="ECO:0000313" key="1">
    <source>
        <dbReference type="EMBL" id="KAG5577574.1"/>
    </source>
</evidence>
<reference evidence="1 2" key="1">
    <citation type="submission" date="2020-09" db="EMBL/GenBank/DDBJ databases">
        <title>De no assembly of potato wild relative species, Solanum commersonii.</title>
        <authorList>
            <person name="Cho K."/>
        </authorList>
    </citation>
    <scope>NUCLEOTIDE SEQUENCE [LARGE SCALE GENOMIC DNA]</scope>
    <source>
        <strain evidence="1">LZ3.2</strain>
        <tissue evidence="1">Leaf</tissue>
    </source>
</reference>
<evidence type="ECO:0000313" key="2">
    <source>
        <dbReference type="Proteomes" id="UP000824120"/>
    </source>
</evidence>
<proteinExistence type="predicted"/>
<protein>
    <submittedName>
        <fullName evidence="1">Uncharacterized protein</fullName>
    </submittedName>
</protein>
<dbReference type="OrthoDB" id="1303839at2759"/>
<comment type="caution">
    <text evidence="1">The sequence shown here is derived from an EMBL/GenBank/DDBJ whole genome shotgun (WGS) entry which is preliminary data.</text>
</comment>
<dbReference type="AlphaFoldDB" id="A0A9J5WRK7"/>
<name>A0A9J5WRK7_SOLCO</name>
<organism evidence="1 2">
    <name type="scientific">Solanum commersonii</name>
    <name type="common">Commerson's wild potato</name>
    <name type="synonym">Commerson's nightshade</name>
    <dbReference type="NCBI Taxonomy" id="4109"/>
    <lineage>
        <taxon>Eukaryota</taxon>
        <taxon>Viridiplantae</taxon>
        <taxon>Streptophyta</taxon>
        <taxon>Embryophyta</taxon>
        <taxon>Tracheophyta</taxon>
        <taxon>Spermatophyta</taxon>
        <taxon>Magnoliopsida</taxon>
        <taxon>eudicotyledons</taxon>
        <taxon>Gunneridae</taxon>
        <taxon>Pentapetalae</taxon>
        <taxon>asterids</taxon>
        <taxon>lamiids</taxon>
        <taxon>Solanales</taxon>
        <taxon>Solanaceae</taxon>
        <taxon>Solanoideae</taxon>
        <taxon>Solaneae</taxon>
        <taxon>Solanum</taxon>
    </lineage>
</organism>
<dbReference type="Proteomes" id="UP000824120">
    <property type="component" value="Chromosome 11"/>
</dbReference>
<sequence>MWWSVGQSRTYMFRRCIAEMQMLRWICGHTRSDKIRNEVIWEKVGVTYVANKMREMRLRWFEHVKRRCANAQ</sequence>
<dbReference type="EMBL" id="JACXVP010000011">
    <property type="protein sequence ID" value="KAG5577574.1"/>
    <property type="molecule type" value="Genomic_DNA"/>
</dbReference>
<gene>
    <name evidence="1" type="ORF">H5410_057708</name>
</gene>
<keyword evidence="2" id="KW-1185">Reference proteome</keyword>
<accession>A0A9J5WRK7</accession>
<dbReference type="PANTHER" id="PTHR46238">
    <property type="entry name" value="REVERSE TRANSCRIPTASE DOMAIN-CONTAINING PROTEIN"/>
    <property type="match status" value="1"/>
</dbReference>
<dbReference type="PANTHER" id="PTHR46238:SF8">
    <property type="entry name" value="ENDONUCLEASE_EXONUCLEASE_PHOSPHATASE DOMAIN-CONTAINING PROTEIN"/>
    <property type="match status" value="1"/>
</dbReference>